<evidence type="ECO:0008006" key="3">
    <source>
        <dbReference type="Google" id="ProtNLM"/>
    </source>
</evidence>
<comment type="caution">
    <text evidence="1">The sequence shown here is derived from an EMBL/GenBank/DDBJ whole genome shotgun (WGS) entry which is preliminary data.</text>
</comment>
<accession>A0ABR3DTG4</accession>
<protein>
    <recommendedName>
        <fullName evidence="3">Secreted protein</fullName>
    </recommendedName>
</protein>
<reference evidence="1 2" key="1">
    <citation type="submission" date="2023-09" db="EMBL/GenBank/DDBJ databases">
        <title>Multi-omics analysis of a traditional fermented food reveals byproduct-associated fungal strains for waste-to-food upcycling.</title>
        <authorList>
            <consortium name="Lawrence Berkeley National Laboratory"/>
            <person name="Rekdal V.M."/>
            <person name="Villalobos-Escobedo J.M."/>
            <person name="Rodriguez-Valeron N."/>
            <person name="Garcia M.O."/>
            <person name="Vasquez D.P."/>
            <person name="Damayanti I."/>
            <person name="Sorensen P.M."/>
            <person name="Baidoo E.E."/>
            <person name="De Carvalho A.C."/>
            <person name="Riley R."/>
            <person name="Lipzen A."/>
            <person name="He G."/>
            <person name="Yan M."/>
            <person name="Haridas S."/>
            <person name="Daum C."/>
            <person name="Yoshinaga Y."/>
            <person name="Ng V."/>
            <person name="Grigoriev I.V."/>
            <person name="Munk R."/>
            <person name="Nuraida L."/>
            <person name="Wijaya C.H."/>
            <person name="Morales P.-C."/>
            <person name="Keasling J.D."/>
        </authorList>
    </citation>
    <scope>NUCLEOTIDE SEQUENCE [LARGE SCALE GENOMIC DNA]</scope>
    <source>
        <strain evidence="1 2">FGSC 2613</strain>
    </source>
</reference>
<sequence length="124" mass="13571">MRVLVPIFQMVMTSAPGLSIGGLSDGTAVWQANWSRLASYIPSGLARTTNGPQDSRRQHLGEGCDVIPVHIRCVHHSDSALRQRFGGCSPSIISHAAWFLLSATAMRTEAWTMLDITPRARLGW</sequence>
<name>A0ABR3DTG4_NEUIN</name>
<proteinExistence type="predicted"/>
<dbReference type="Proteomes" id="UP001451303">
    <property type="component" value="Unassembled WGS sequence"/>
</dbReference>
<keyword evidence="2" id="KW-1185">Reference proteome</keyword>
<gene>
    <name evidence="1" type="ORF">QR685DRAFT_568648</name>
</gene>
<evidence type="ECO:0000313" key="1">
    <source>
        <dbReference type="EMBL" id="KAL0475969.1"/>
    </source>
</evidence>
<organism evidence="1 2">
    <name type="scientific">Neurospora intermedia</name>
    <dbReference type="NCBI Taxonomy" id="5142"/>
    <lineage>
        <taxon>Eukaryota</taxon>
        <taxon>Fungi</taxon>
        <taxon>Dikarya</taxon>
        <taxon>Ascomycota</taxon>
        <taxon>Pezizomycotina</taxon>
        <taxon>Sordariomycetes</taxon>
        <taxon>Sordariomycetidae</taxon>
        <taxon>Sordariales</taxon>
        <taxon>Sordariaceae</taxon>
        <taxon>Neurospora</taxon>
    </lineage>
</organism>
<evidence type="ECO:0000313" key="2">
    <source>
        <dbReference type="Proteomes" id="UP001451303"/>
    </source>
</evidence>
<dbReference type="EMBL" id="JAVLET010000001">
    <property type="protein sequence ID" value="KAL0475969.1"/>
    <property type="molecule type" value="Genomic_DNA"/>
</dbReference>